<keyword evidence="5" id="KW-1185">Reference proteome</keyword>
<dbReference type="AlphaFoldDB" id="A0A507FJU3"/>
<feature type="chain" id="PRO_5021484015" description="Yeast cell wall synthesis Kre9/Knh1-like N-terminal domain-containing protein" evidence="2">
    <location>
        <begin position="17"/>
        <end position="207"/>
    </location>
</feature>
<dbReference type="Proteomes" id="UP000320333">
    <property type="component" value="Unassembled WGS sequence"/>
</dbReference>
<evidence type="ECO:0000313" key="4">
    <source>
        <dbReference type="EMBL" id="TPX75990.1"/>
    </source>
</evidence>
<dbReference type="InterPro" id="IPR018466">
    <property type="entry name" value="Kre9/Knh1-like_N"/>
</dbReference>
<feature type="signal peptide" evidence="2">
    <location>
        <begin position="1"/>
        <end position="16"/>
    </location>
</feature>
<reference evidence="4 5" key="1">
    <citation type="journal article" date="2019" name="Sci. Rep.">
        <title>Comparative genomics of chytrid fungi reveal insights into the obligate biotrophic and pathogenic lifestyle of Synchytrium endobioticum.</title>
        <authorList>
            <person name="van de Vossenberg B.T.L.H."/>
            <person name="Warris S."/>
            <person name="Nguyen H.D.T."/>
            <person name="van Gent-Pelzer M.P.E."/>
            <person name="Joly D.L."/>
            <person name="van de Geest H.C."/>
            <person name="Bonants P.J.M."/>
            <person name="Smith D.S."/>
            <person name="Levesque C.A."/>
            <person name="van der Lee T.A.J."/>
        </authorList>
    </citation>
    <scope>NUCLEOTIDE SEQUENCE [LARGE SCALE GENOMIC DNA]</scope>
    <source>
        <strain evidence="4 5">CBS 675.73</strain>
    </source>
</reference>
<dbReference type="EMBL" id="QEAP01000061">
    <property type="protein sequence ID" value="TPX75990.1"/>
    <property type="molecule type" value="Genomic_DNA"/>
</dbReference>
<dbReference type="Pfam" id="PF10342">
    <property type="entry name" value="Kre9_KNH"/>
    <property type="match status" value="1"/>
</dbReference>
<sequence>MQFGLALFSFAVSVLAQSGSPAAPTNAPSAPSTTNTLVLISPNGNLAYKSGDPITITWNIGADDATWKDTDVMFEIADASQGANKVTPISQLSSGVTTKIGNLQFQSTVPDKVPAGGAYCVRAGVRGTNGFVYFFSPNFPINQELKASVPTTGAAPAAGAAGTATVVPAASASAGGAVATSAPAAAKTSNAEKLAVCLAGAFAIFAF</sequence>
<evidence type="ECO:0000256" key="1">
    <source>
        <dbReference type="ARBA" id="ARBA00022729"/>
    </source>
</evidence>
<proteinExistence type="predicted"/>
<feature type="domain" description="Yeast cell wall synthesis Kre9/Knh1-like N-terminal" evidence="3">
    <location>
        <begin position="41"/>
        <end position="141"/>
    </location>
</feature>
<protein>
    <recommendedName>
        <fullName evidence="3">Yeast cell wall synthesis Kre9/Knh1-like N-terminal domain-containing protein</fullName>
    </recommendedName>
</protein>
<keyword evidence="1 2" id="KW-0732">Signal</keyword>
<dbReference type="OrthoDB" id="2152744at2759"/>
<evidence type="ECO:0000256" key="2">
    <source>
        <dbReference type="SAM" id="SignalP"/>
    </source>
</evidence>
<evidence type="ECO:0000313" key="5">
    <source>
        <dbReference type="Proteomes" id="UP000320333"/>
    </source>
</evidence>
<gene>
    <name evidence="4" type="ORF">CcCBS67573_g02749</name>
</gene>
<evidence type="ECO:0000259" key="3">
    <source>
        <dbReference type="Pfam" id="PF10342"/>
    </source>
</evidence>
<comment type="caution">
    <text evidence="4">The sequence shown here is derived from an EMBL/GenBank/DDBJ whole genome shotgun (WGS) entry which is preliminary data.</text>
</comment>
<organism evidence="4 5">
    <name type="scientific">Chytriomyces confervae</name>
    <dbReference type="NCBI Taxonomy" id="246404"/>
    <lineage>
        <taxon>Eukaryota</taxon>
        <taxon>Fungi</taxon>
        <taxon>Fungi incertae sedis</taxon>
        <taxon>Chytridiomycota</taxon>
        <taxon>Chytridiomycota incertae sedis</taxon>
        <taxon>Chytridiomycetes</taxon>
        <taxon>Chytridiales</taxon>
        <taxon>Chytriomycetaceae</taxon>
        <taxon>Chytriomyces</taxon>
    </lineage>
</organism>
<accession>A0A507FJU3</accession>
<name>A0A507FJU3_9FUNG</name>